<organism evidence="1">
    <name type="scientific">Leviviridae sp</name>
    <dbReference type="NCBI Taxonomy" id="2027243"/>
    <lineage>
        <taxon>Viruses</taxon>
        <taxon>Riboviria</taxon>
        <taxon>Orthornavirae</taxon>
        <taxon>Lenarviricota</taxon>
        <taxon>Leviviricetes</taxon>
        <taxon>Norzivirales</taxon>
        <taxon>Fiersviridae</taxon>
    </lineage>
</organism>
<accession>A0A514DA77</accession>
<proteinExistence type="predicted"/>
<dbReference type="EMBL" id="MN035597">
    <property type="protein sequence ID" value="QDH90522.1"/>
    <property type="molecule type" value="Genomic_RNA"/>
</dbReference>
<name>A0A514DA77_9VIRU</name>
<reference evidence="1" key="1">
    <citation type="submission" date="2019-05" db="EMBL/GenBank/DDBJ databases">
        <title>Metatranscriptomic reconstruction reveals RNA viruses with the potential to shape carbon cycling in soil.</title>
        <authorList>
            <person name="Starr E.P."/>
            <person name="Nuccio E."/>
            <person name="Pett-Ridge J."/>
            <person name="Banfield J.F."/>
            <person name="Firestone M.K."/>
        </authorList>
    </citation>
    <scope>NUCLEOTIDE SEQUENCE</scope>
    <source>
        <strain evidence="1">H1_Rhizo_26_FD_scaffold_622</strain>
    </source>
</reference>
<protein>
    <submittedName>
        <fullName evidence="1">Uncharacterized protein</fullName>
    </submittedName>
</protein>
<sequence>MPYGPRVRTRVRQEIELFSRSSVQFGPGTIPVSTENRRTITRSEKTSDSINPIAVLRNPQTKAFLKAAETYLDIGGNFLSEKSLVLPGSGQEVHLSSGLSYPRTTAYSKLYPISPAIAGAFVPEDTALLNGLGNQAMKRSDPSNPLIDVPVFLGELREGFPRVIASGLLRSRLKDFRELGSEYLNVEFGWKPFLSDIFGGLDAHDKAIKLIRETKVRGSKVSHRRYDYPITRTTEKTTIATGASLVPVLSSALFLSNTGTVYRERKLETQRWFSGAFRHYVPDVLDQYEDQAERLRLLRKEYGLRLTPDALWELAPWSWMLDWFINVGDVLANVSNLVSFNSALTYGYIMEHVRVHDLYWSEGVVFKDGTPYSGTLSIVTDRKSRRKASPFGFGPGYVWDGFSQKQLAILAALGISRG</sequence>
<evidence type="ECO:0000313" key="1">
    <source>
        <dbReference type="EMBL" id="QDH90522.1"/>
    </source>
</evidence>
<gene>
    <name evidence="1" type="ORF">H1Rhizo26FD622_000003</name>
</gene>